<comment type="caution">
    <text evidence="1">The sequence shown here is derived from an EMBL/GenBank/DDBJ whole genome shotgun (WGS) entry which is preliminary data.</text>
</comment>
<dbReference type="OrthoDB" id="2882430at2"/>
<accession>A0A2S5GAG5</accession>
<dbReference type="EMBL" id="PREZ01000004">
    <property type="protein sequence ID" value="PPA69979.1"/>
    <property type="molecule type" value="Genomic_DNA"/>
</dbReference>
<organism evidence="1 2">
    <name type="scientific">Jeotgalibacillus proteolyticus</name>
    <dbReference type="NCBI Taxonomy" id="2082395"/>
    <lineage>
        <taxon>Bacteria</taxon>
        <taxon>Bacillati</taxon>
        <taxon>Bacillota</taxon>
        <taxon>Bacilli</taxon>
        <taxon>Bacillales</taxon>
        <taxon>Caryophanaceae</taxon>
        <taxon>Jeotgalibacillus</taxon>
    </lineage>
</organism>
<evidence type="ECO:0000313" key="1">
    <source>
        <dbReference type="EMBL" id="PPA69979.1"/>
    </source>
</evidence>
<proteinExistence type="predicted"/>
<protein>
    <submittedName>
        <fullName evidence="1">Uncharacterized protein</fullName>
    </submittedName>
</protein>
<dbReference type="RefSeq" id="WP_104057929.1">
    <property type="nucleotide sequence ID" value="NZ_PREZ01000004.1"/>
</dbReference>
<sequence length="101" mass="12173">MKLIRSKKDAENFISNYDACFTFDHDGKKYYFIFEDHERNGQWTLMHYESDNRWTVHSMGEDYCEDGETELENEELVSFIFKNRKYINVSIKNLEPVLVES</sequence>
<keyword evidence="2" id="KW-1185">Reference proteome</keyword>
<reference evidence="1 2" key="1">
    <citation type="submission" date="2018-02" db="EMBL/GenBank/DDBJ databases">
        <title>Jeotgalibacillus proteolyticum sp. nov. a protease producing bacterium isolated from ocean sediments of Laizhou Bay.</title>
        <authorList>
            <person name="Li Y."/>
        </authorList>
    </citation>
    <scope>NUCLEOTIDE SEQUENCE [LARGE SCALE GENOMIC DNA]</scope>
    <source>
        <strain evidence="1 2">22-7</strain>
    </source>
</reference>
<dbReference type="AlphaFoldDB" id="A0A2S5GAG5"/>
<dbReference type="Proteomes" id="UP000239047">
    <property type="component" value="Unassembled WGS sequence"/>
</dbReference>
<name>A0A2S5GAG5_9BACL</name>
<gene>
    <name evidence="1" type="ORF">C4B60_10280</name>
</gene>
<evidence type="ECO:0000313" key="2">
    <source>
        <dbReference type="Proteomes" id="UP000239047"/>
    </source>
</evidence>